<organism evidence="3 4">
    <name type="scientific">Eumeta variegata</name>
    <name type="common">Bagworm moth</name>
    <name type="synonym">Eumeta japonica</name>
    <dbReference type="NCBI Taxonomy" id="151549"/>
    <lineage>
        <taxon>Eukaryota</taxon>
        <taxon>Metazoa</taxon>
        <taxon>Ecdysozoa</taxon>
        <taxon>Arthropoda</taxon>
        <taxon>Hexapoda</taxon>
        <taxon>Insecta</taxon>
        <taxon>Pterygota</taxon>
        <taxon>Neoptera</taxon>
        <taxon>Endopterygota</taxon>
        <taxon>Lepidoptera</taxon>
        <taxon>Glossata</taxon>
        <taxon>Ditrysia</taxon>
        <taxon>Tineoidea</taxon>
        <taxon>Psychidae</taxon>
        <taxon>Oiketicinae</taxon>
        <taxon>Eumeta</taxon>
    </lineage>
</organism>
<accession>A0A4C1XIS0</accession>
<comment type="caution">
    <text evidence="3">The sequence shown here is derived from an EMBL/GenBank/DDBJ whole genome shotgun (WGS) entry which is preliminary data.</text>
</comment>
<gene>
    <name evidence="3" type="primary">DNAH3</name>
    <name evidence="3" type="ORF">EVAR_87446_1</name>
</gene>
<dbReference type="InterPro" id="IPR026983">
    <property type="entry name" value="DHC"/>
</dbReference>
<dbReference type="GO" id="GO:0051959">
    <property type="term" value="F:dynein light intermediate chain binding"/>
    <property type="evidence" value="ECO:0007669"/>
    <property type="project" value="InterPro"/>
</dbReference>
<dbReference type="Pfam" id="PF12780">
    <property type="entry name" value="AAA_8"/>
    <property type="match status" value="2"/>
</dbReference>
<dbReference type="Gene3D" id="3.40.50.300">
    <property type="entry name" value="P-loop containing nucleotide triphosphate hydrolases"/>
    <property type="match status" value="1"/>
</dbReference>
<reference evidence="3 4" key="1">
    <citation type="journal article" date="2019" name="Commun. Biol.">
        <title>The bagworm genome reveals a unique fibroin gene that provides high tensile strength.</title>
        <authorList>
            <person name="Kono N."/>
            <person name="Nakamura H."/>
            <person name="Ohtoshi R."/>
            <person name="Tomita M."/>
            <person name="Numata K."/>
            <person name="Arakawa K."/>
        </authorList>
    </citation>
    <scope>NUCLEOTIDE SEQUENCE [LARGE SCALE GENOMIC DNA]</scope>
</reference>
<evidence type="ECO:0000256" key="1">
    <source>
        <dbReference type="ARBA" id="ARBA00008887"/>
    </source>
</evidence>
<evidence type="ECO:0000313" key="4">
    <source>
        <dbReference type="Proteomes" id="UP000299102"/>
    </source>
</evidence>
<evidence type="ECO:0000259" key="2">
    <source>
        <dbReference type="Pfam" id="PF12780"/>
    </source>
</evidence>
<evidence type="ECO:0000313" key="3">
    <source>
        <dbReference type="EMBL" id="GBP63073.1"/>
    </source>
</evidence>
<sequence>MLEDVNMLLNTGDIPNLYGMEEKVEILDKMQAAVRESGRKMETTPLAMFGFFIERVKASLRVALAMSPIGDAFRNRLRMFPSLINCCTIDWYYYYYKKVLNNIGVDVILIIYLPMWFTAWPPEALERVAQMFVGRMESLSADLRSACVSMCRLFHVSVVKLGERFSAYVKSIQRTISYKARVSKQWGAPPKGGVERYQGGRNTFAFLKEKIIWRVN</sequence>
<comment type="similarity">
    <text evidence="1">Belongs to the dynein heavy chain family.</text>
</comment>
<dbReference type="GO" id="GO:0045505">
    <property type="term" value="F:dynein intermediate chain binding"/>
    <property type="evidence" value="ECO:0007669"/>
    <property type="project" value="InterPro"/>
</dbReference>
<dbReference type="PANTHER" id="PTHR22878">
    <property type="entry name" value="DYNEIN HEAVY CHAIN 6, AXONEMAL-LIKE-RELATED"/>
    <property type="match status" value="1"/>
</dbReference>
<dbReference type="PANTHER" id="PTHR22878:SF71">
    <property type="entry name" value="DYNEIN, AXONEMAL, HEAVY CHAIN 3"/>
    <property type="match status" value="1"/>
</dbReference>
<keyword evidence="4" id="KW-1185">Reference proteome</keyword>
<proteinExistence type="inferred from homology"/>
<dbReference type="OrthoDB" id="424310at2759"/>
<name>A0A4C1XIS0_EUMVA</name>
<dbReference type="Proteomes" id="UP000299102">
    <property type="component" value="Unassembled WGS sequence"/>
</dbReference>
<feature type="domain" description="Dynein heavy chain AAA module D4" evidence="2">
    <location>
        <begin position="115"/>
        <end position="170"/>
    </location>
</feature>
<dbReference type="EMBL" id="BGZK01000857">
    <property type="protein sequence ID" value="GBP63073.1"/>
    <property type="molecule type" value="Genomic_DNA"/>
</dbReference>
<dbReference type="GO" id="GO:0007018">
    <property type="term" value="P:microtubule-based movement"/>
    <property type="evidence" value="ECO:0007669"/>
    <property type="project" value="InterPro"/>
</dbReference>
<dbReference type="AlphaFoldDB" id="A0A4C1XIS0"/>
<protein>
    <submittedName>
        <fullName evidence="3">Dynein heavy chain 3, axonemal</fullName>
    </submittedName>
</protein>
<dbReference type="STRING" id="151549.A0A4C1XIS0"/>
<dbReference type="InterPro" id="IPR024317">
    <property type="entry name" value="Dynein_heavy_chain_D4_dom"/>
</dbReference>
<feature type="domain" description="Dynein heavy chain AAA module D4" evidence="2">
    <location>
        <begin position="1"/>
        <end position="108"/>
    </location>
</feature>
<dbReference type="InterPro" id="IPR027417">
    <property type="entry name" value="P-loop_NTPase"/>
</dbReference>
<dbReference type="GO" id="GO:0030286">
    <property type="term" value="C:dynein complex"/>
    <property type="evidence" value="ECO:0007669"/>
    <property type="project" value="InterPro"/>
</dbReference>